<protein>
    <submittedName>
        <fullName evidence="2">Uncharacterized protein</fullName>
    </submittedName>
</protein>
<sequence length="52" mass="6084">MGQTTDMRPKLRGKFKNDIPMMHQVRVVGTYDRRRRDARYSQSTDASVLTDP</sequence>
<accession>D6W6Q9</accession>
<evidence type="ECO:0000313" key="2">
    <source>
        <dbReference type="EMBL" id="EFA10988.1"/>
    </source>
</evidence>
<gene>
    <name evidence="2" type="primary">GLEAN_04156</name>
    <name evidence="2" type="ORF">TcasGA2_TC004156</name>
</gene>
<name>D6W6Q9_TRICA</name>
<dbReference type="AlphaFoldDB" id="D6W6Q9"/>
<dbReference type="HOGENOM" id="CLU_3089872_0_0_1"/>
<proteinExistence type="predicted"/>
<evidence type="ECO:0000256" key="1">
    <source>
        <dbReference type="SAM" id="MobiDB-lite"/>
    </source>
</evidence>
<feature type="region of interest" description="Disordered" evidence="1">
    <location>
        <begin position="33"/>
        <end position="52"/>
    </location>
</feature>
<organism evidence="2 3">
    <name type="scientific">Tribolium castaneum</name>
    <name type="common">Red flour beetle</name>
    <dbReference type="NCBI Taxonomy" id="7070"/>
    <lineage>
        <taxon>Eukaryota</taxon>
        <taxon>Metazoa</taxon>
        <taxon>Ecdysozoa</taxon>
        <taxon>Arthropoda</taxon>
        <taxon>Hexapoda</taxon>
        <taxon>Insecta</taxon>
        <taxon>Pterygota</taxon>
        <taxon>Neoptera</taxon>
        <taxon>Endopterygota</taxon>
        <taxon>Coleoptera</taxon>
        <taxon>Polyphaga</taxon>
        <taxon>Cucujiformia</taxon>
        <taxon>Tenebrionidae</taxon>
        <taxon>Tenebrionidae incertae sedis</taxon>
        <taxon>Tribolium</taxon>
    </lineage>
</organism>
<keyword evidence="3" id="KW-1185">Reference proteome</keyword>
<feature type="compositionally biased region" description="Polar residues" evidence="1">
    <location>
        <begin position="40"/>
        <end position="52"/>
    </location>
</feature>
<reference evidence="2 3" key="2">
    <citation type="journal article" date="2010" name="Nucleic Acids Res.">
        <title>BeetleBase in 2010: revisions to provide comprehensive genomic information for Tribolium castaneum.</title>
        <authorList>
            <person name="Kim H.S."/>
            <person name="Murphy T."/>
            <person name="Xia J."/>
            <person name="Caragea D."/>
            <person name="Park Y."/>
            <person name="Beeman R.W."/>
            <person name="Lorenzen M.D."/>
            <person name="Butcher S."/>
            <person name="Manak J.R."/>
            <person name="Brown S.J."/>
        </authorList>
    </citation>
    <scope>GENOME REANNOTATION</scope>
    <source>
        <strain evidence="2 3">Georgia GA2</strain>
    </source>
</reference>
<dbReference type="EMBL" id="KQ971307">
    <property type="protein sequence ID" value="EFA10988.1"/>
    <property type="molecule type" value="Genomic_DNA"/>
</dbReference>
<dbReference type="Proteomes" id="UP000007266">
    <property type="component" value="Linkage group 1"/>
</dbReference>
<dbReference type="InParanoid" id="D6W6Q9"/>
<evidence type="ECO:0000313" key="3">
    <source>
        <dbReference type="Proteomes" id="UP000007266"/>
    </source>
</evidence>
<reference evidence="2 3" key="1">
    <citation type="journal article" date="2008" name="Nature">
        <title>The genome of the model beetle and pest Tribolium castaneum.</title>
        <authorList>
            <consortium name="Tribolium Genome Sequencing Consortium"/>
            <person name="Richards S."/>
            <person name="Gibbs R.A."/>
            <person name="Weinstock G.M."/>
            <person name="Brown S.J."/>
            <person name="Denell R."/>
            <person name="Beeman R.W."/>
            <person name="Gibbs R."/>
            <person name="Beeman R.W."/>
            <person name="Brown S.J."/>
            <person name="Bucher G."/>
            <person name="Friedrich M."/>
            <person name="Grimmelikhuijzen C.J."/>
            <person name="Klingler M."/>
            <person name="Lorenzen M."/>
            <person name="Richards S."/>
            <person name="Roth S."/>
            <person name="Schroder R."/>
            <person name="Tautz D."/>
            <person name="Zdobnov E.M."/>
            <person name="Muzny D."/>
            <person name="Gibbs R.A."/>
            <person name="Weinstock G.M."/>
            <person name="Attaway T."/>
            <person name="Bell S."/>
            <person name="Buhay C.J."/>
            <person name="Chandrabose M.N."/>
            <person name="Chavez D."/>
            <person name="Clerk-Blankenburg K.P."/>
            <person name="Cree A."/>
            <person name="Dao M."/>
            <person name="Davis C."/>
            <person name="Chacko J."/>
            <person name="Dinh H."/>
            <person name="Dugan-Rocha S."/>
            <person name="Fowler G."/>
            <person name="Garner T.T."/>
            <person name="Garnes J."/>
            <person name="Gnirke A."/>
            <person name="Hawes A."/>
            <person name="Hernandez J."/>
            <person name="Hines S."/>
            <person name="Holder M."/>
            <person name="Hume J."/>
            <person name="Jhangiani S.N."/>
            <person name="Joshi V."/>
            <person name="Khan Z.M."/>
            <person name="Jackson L."/>
            <person name="Kovar C."/>
            <person name="Kowis A."/>
            <person name="Lee S."/>
            <person name="Lewis L.R."/>
            <person name="Margolis J."/>
            <person name="Morgan M."/>
            <person name="Nazareth L.V."/>
            <person name="Nguyen N."/>
            <person name="Okwuonu G."/>
            <person name="Parker D."/>
            <person name="Richards S."/>
            <person name="Ruiz S.J."/>
            <person name="Santibanez J."/>
            <person name="Savard J."/>
            <person name="Scherer S.E."/>
            <person name="Schneider B."/>
            <person name="Sodergren E."/>
            <person name="Tautz D."/>
            <person name="Vattahil S."/>
            <person name="Villasana D."/>
            <person name="White C.S."/>
            <person name="Wright R."/>
            <person name="Park Y."/>
            <person name="Beeman R.W."/>
            <person name="Lord J."/>
            <person name="Oppert B."/>
            <person name="Lorenzen M."/>
            <person name="Brown S."/>
            <person name="Wang L."/>
            <person name="Savard J."/>
            <person name="Tautz D."/>
            <person name="Richards S."/>
            <person name="Weinstock G."/>
            <person name="Gibbs R.A."/>
            <person name="Liu Y."/>
            <person name="Worley K."/>
            <person name="Weinstock G."/>
            <person name="Elsik C.G."/>
            <person name="Reese J.T."/>
            <person name="Elhaik E."/>
            <person name="Landan G."/>
            <person name="Graur D."/>
            <person name="Arensburger P."/>
            <person name="Atkinson P."/>
            <person name="Beeman R.W."/>
            <person name="Beidler J."/>
            <person name="Brown S.J."/>
            <person name="Demuth J.P."/>
            <person name="Drury D.W."/>
            <person name="Du Y.Z."/>
            <person name="Fujiwara H."/>
            <person name="Lorenzen M."/>
            <person name="Maselli V."/>
            <person name="Osanai M."/>
            <person name="Park Y."/>
            <person name="Robertson H.M."/>
            <person name="Tu Z."/>
            <person name="Wang J.J."/>
            <person name="Wang S."/>
            <person name="Richards S."/>
            <person name="Song H."/>
            <person name="Zhang L."/>
            <person name="Sodergren E."/>
            <person name="Werner D."/>
            <person name="Stanke M."/>
            <person name="Morgenstern B."/>
            <person name="Solovyev V."/>
            <person name="Kosarev P."/>
            <person name="Brown G."/>
            <person name="Chen H.C."/>
            <person name="Ermolaeva O."/>
            <person name="Hlavina W."/>
            <person name="Kapustin Y."/>
            <person name="Kiryutin B."/>
            <person name="Kitts P."/>
            <person name="Maglott D."/>
            <person name="Pruitt K."/>
            <person name="Sapojnikov V."/>
            <person name="Souvorov A."/>
            <person name="Mackey A.J."/>
            <person name="Waterhouse R.M."/>
            <person name="Wyder S."/>
            <person name="Zdobnov E.M."/>
            <person name="Zdobnov E.M."/>
            <person name="Wyder S."/>
            <person name="Kriventseva E.V."/>
            <person name="Kadowaki T."/>
            <person name="Bork P."/>
            <person name="Aranda M."/>
            <person name="Bao R."/>
            <person name="Beermann A."/>
            <person name="Berns N."/>
            <person name="Bolognesi R."/>
            <person name="Bonneton F."/>
            <person name="Bopp D."/>
            <person name="Brown S.J."/>
            <person name="Bucher G."/>
            <person name="Butts T."/>
            <person name="Chaumot A."/>
            <person name="Denell R.E."/>
            <person name="Ferrier D.E."/>
            <person name="Friedrich M."/>
            <person name="Gordon C.M."/>
            <person name="Jindra M."/>
            <person name="Klingler M."/>
            <person name="Lan Q."/>
            <person name="Lattorff H.M."/>
            <person name="Laudet V."/>
            <person name="von Levetsow C."/>
            <person name="Liu Z."/>
            <person name="Lutz R."/>
            <person name="Lynch J.A."/>
            <person name="da Fonseca R.N."/>
            <person name="Posnien N."/>
            <person name="Reuter R."/>
            <person name="Roth S."/>
            <person name="Savard J."/>
            <person name="Schinko J.B."/>
            <person name="Schmitt C."/>
            <person name="Schoppmeier M."/>
            <person name="Schroder R."/>
            <person name="Shippy T.D."/>
            <person name="Simonnet F."/>
            <person name="Marques-Souza H."/>
            <person name="Tautz D."/>
            <person name="Tomoyasu Y."/>
            <person name="Trauner J."/>
            <person name="Van der Zee M."/>
            <person name="Vervoort M."/>
            <person name="Wittkopp N."/>
            <person name="Wimmer E.A."/>
            <person name="Yang X."/>
            <person name="Jones A.K."/>
            <person name="Sattelle D.B."/>
            <person name="Ebert P.R."/>
            <person name="Nelson D."/>
            <person name="Scott J.G."/>
            <person name="Beeman R.W."/>
            <person name="Muthukrishnan S."/>
            <person name="Kramer K.J."/>
            <person name="Arakane Y."/>
            <person name="Beeman R.W."/>
            <person name="Zhu Q."/>
            <person name="Hogenkamp D."/>
            <person name="Dixit R."/>
            <person name="Oppert B."/>
            <person name="Jiang H."/>
            <person name="Zou Z."/>
            <person name="Marshall J."/>
            <person name="Elpidina E."/>
            <person name="Vinokurov K."/>
            <person name="Oppert C."/>
            <person name="Zou Z."/>
            <person name="Evans J."/>
            <person name="Lu Z."/>
            <person name="Zhao P."/>
            <person name="Sumathipala N."/>
            <person name="Altincicek B."/>
            <person name="Vilcinskas A."/>
            <person name="Williams M."/>
            <person name="Hultmark D."/>
            <person name="Hetru C."/>
            <person name="Jiang H."/>
            <person name="Grimmelikhuijzen C.J."/>
            <person name="Hauser F."/>
            <person name="Cazzamali G."/>
            <person name="Williamson M."/>
            <person name="Park Y."/>
            <person name="Li B."/>
            <person name="Tanaka Y."/>
            <person name="Predel R."/>
            <person name="Neupert S."/>
            <person name="Schachtner J."/>
            <person name="Verleyen P."/>
            <person name="Raible F."/>
            <person name="Bork P."/>
            <person name="Friedrich M."/>
            <person name="Walden K.K."/>
            <person name="Robertson H.M."/>
            <person name="Angeli S."/>
            <person name="Foret S."/>
            <person name="Bucher G."/>
            <person name="Schuetz S."/>
            <person name="Maleszka R."/>
            <person name="Wimmer E.A."/>
            <person name="Beeman R.W."/>
            <person name="Lorenzen M."/>
            <person name="Tomoyasu Y."/>
            <person name="Miller S.C."/>
            <person name="Grossmann D."/>
            <person name="Bucher G."/>
        </authorList>
    </citation>
    <scope>NUCLEOTIDE SEQUENCE [LARGE SCALE GENOMIC DNA]</scope>
    <source>
        <strain evidence="2 3">Georgia GA2</strain>
    </source>
</reference>